<dbReference type="EMBL" id="LBXR01000015">
    <property type="protein sequence ID" value="KKR34476.1"/>
    <property type="molecule type" value="Genomic_DNA"/>
</dbReference>
<name>A0A0G0QAW3_9BACT</name>
<evidence type="ECO:0000313" key="1">
    <source>
        <dbReference type="EMBL" id="KKR34476.1"/>
    </source>
</evidence>
<gene>
    <name evidence="1" type="ORF">UT67_C0015G0008</name>
</gene>
<organism evidence="1 2">
    <name type="scientific">Candidatus Magasanikbacteria bacterium GW2011_GWA2_40_10</name>
    <dbReference type="NCBI Taxonomy" id="1619037"/>
    <lineage>
        <taxon>Bacteria</taxon>
        <taxon>Candidatus Magasanikiibacteriota</taxon>
    </lineage>
</organism>
<accession>A0A0G0QAW3</accession>
<protein>
    <submittedName>
        <fullName evidence="1">Uncharacterized protein</fullName>
    </submittedName>
</protein>
<reference evidence="1 2" key="1">
    <citation type="journal article" date="2015" name="Nature">
        <title>rRNA introns, odd ribosomes, and small enigmatic genomes across a large radiation of phyla.</title>
        <authorList>
            <person name="Brown C.T."/>
            <person name="Hug L.A."/>
            <person name="Thomas B.C."/>
            <person name="Sharon I."/>
            <person name="Castelle C.J."/>
            <person name="Singh A."/>
            <person name="Wilkins M.J."/>
            <person name="Williams K.H."/>
            <person name="Banfield J.F."/>
        </authorList>
    </citation>
    <scope>NUCLEOTIDE SEQUENCE [LARGE SCALE GENOMIC DNA]</scope>
</reference>
<comment type="caution">
    <text evidence="1">The sequence shown here is derived from an EMBL/GenBank/DDBJ whole genome shotgun (WGS) entry which is preliminary data.</text>
</comment>
<proteinExistence type="predicted"/>
<dbReference type="Proteomes" id="UP000034855">
    <property type="component" value="Unassembled WGS sequence"/>
</dbReference>
<sequence length="49" mass="5349">MVLIFLRPNGKGRPLGGAMAATKINTNLIKLVINLSPYVDQEKDNQKAP</sequence>
<evidence type="ECO:0000313" key="2">
    <source>
        <dbReference type="Proteomes" id="UP000034855"/>
    </source>
</evidence>
<dbReference type="AlphaFoldDB" id="A0A0G0QAW3"/>